<comment type="cofactor">
    <cofactor evidence="1">
        <name>L-ascorbate</name>
        <dbReference type="ChEBI" id="CHEBI:38290"/>
    </cofactor>
</comment>
<evidence type="ECO:0000256" key="3">
    <source>
        <dbReference type="ARBA" id="ARBA00022723"/>
    </source>
</evidence>
<proteinExistence type="inferred from homology"/>
<comment type="caution">
    <text evidence="12">The sequence shown here is derived from an EMBL/GenBank/DDBJ whole genome shotgun (WGS) entry which is preliminary data.</text>
</comment>
<evidence type="ECO:0000313" key="12">
    <source>
        <dbReference type="EMBL" id="GMS84892.1"/>
    </source>
</evidence>
<keyword evidence="6" id="KW-0560">Oxidoreductase</keyword>
<evidence type="ECO:0000256" key="7">
    <source>
        <dbReference type="ARBA" id="ARBA00023004"/>
    </source>
</evidence>
<evidence type="ECO:0000256" key="6">
    <source>
        <dbReference type="ARBA" id="ARBA00023002"/>
    </source>
</evidence>
<dbReference type="InterPro" id="IPR051842">
    <property type="entry name" value="uS12_prolyl_hydroxylase"/>
</dbReference>
<dbReference type="InterPro" id="IPR039558">
    <property type="entry name" value="TPA1/OFD1_N"/>
</dbReference>
<dbReference type="InterPro" id="IPR019601">
    <property type="entry name" value="Oxoglutarate/Fe-dep_Oase_C"/>
</dbReference>
<evidence type="ECO:0000256" key="10">
    <source>
        <dbReference type="SAM" id="MobiDB-lite"/>
    </source>
</evidence>
<protein>
    <recommendedName>
        <fullName evidence="8">uS12 prolyl 3-hydroxylase</fullName>
    </recommendedName>
</protein>
<evidence type="ECO:0000256" key="8">
    <source>
        <dbReference type="ARBA" id="ARBA00029938"/>
    </source>
</evidence>
<dbReference type="PANTHER" id="PTHR12117:SF0">
    <property type="entry name" value="PROLYL 3-HYDROXYLASE OGFOD1"/>
    <property type="match status" value="1"/>
</dbReference>
<comment type="catalytic activity">
    <reaction evidence="9">
        <text>[ribosomal protein uS12]-L-proline + 2-oxoglutarate + O2 = [ribosomal protein uS12]-(3S)-3-hydroxy-L-proline + succinate + CO2</text>
        <dbReference type="Rhea" id="RHEA:54156"/>
        <dbReference type="Rhea" id="RHEA-COMP:13816"/>
        <dbReference type="Rhea" id="RHEA-COMP:13818"/>
        <dbReference type="ChEBI" id="CHEBI:15379"/>
        <dbReference type="ChEBI" id="CHEBI:16526"/>
        <dbReference type="ChEBI" id="CHEBI:16810"/>
        <dbReference type="ChEBI" id="CHEBI:30031"/>
        <dbReference type="ChEBI" id="CHEBI:50342"/>
        <dbReference type="ChEBI" id="CHEBI:85428"/>
    </reaction>
</comment>
<dbReference type="PROSITE" id="PS51471">
    <property type="entry name" value="FE2OG_OXY"/>
    <property type="match status" value="1"/>
</dbReference>
<comment type="similarity">
    <text evidence="2">Belongs to the TPA1 family.</text>
</comment>
<keyword evidence="4" id="KW-0847">Vitamin C</keyword>
<dbReference type="Proteomes" id="UP001432027">
    <property type="component" value="Unassembled WGS sequence"/>
</dbReference>
<feature type="region of interest" description="Disordered" evidence="10">
    <location>
        <begin position="464"/>
        <end position="486"/>
    </location>
</feature>
<dbReference type="GO" id="GO:0005737">
    <property type="term" value="C:cytoplasm"/>
    <property type="evidence" value="ECO:0007669"/>
    <property type="project" value="TreeGrafter"/>
</dbReference>
<evidence type="ECO:0000256" key="5">
    <source>
        <dbReference type="ARBA" id="ARBA00022964"/>
    </source>
</evidence>
<dbReference type="GO" id="GO:0005506">
    <property type="term" value="F:iron ion binding"/>
    <property type="evidence" value="ECO:0007669"/>
    <property type="project" value="InterPro"/>
</dbReference>
<dbReference type="AlphaFoldDB" id="A0AAV5SQ26"/>
<dbReference type="InterPro" id="IPR005123">
    <property type="entry name" value="Oxoglu/Fe-dep_dioxygenase_dom"/>
</dbReference>
<dbReference type="Gene3D" id="2.60.120.620">
    <property type="entry name" value="q2cbj1_9rhob like domain"/>
    <property type="match status" value="2"/>
</dbReference>
<feature type="domain" description="Fe2OG dioxygenase" evidence="11">
    <location>
        <begin position="127"/>
        <end position="230"/>
    </location>
</feature>
<keyword evidence="3" id="KW-0479">Metal-binding</keyword>
<evidence type="ECO:0000256" key="2">
    <source>
        <dbReference type="ARBA" id="ARBA00007443"/>
    </source>
</evidence>
<name>A0AAV5SQ26_9BILA</name>
<dbReference type="EMBL" id="BTSX01000002">
    <property type="protein sequence ID" value="GMS84892.1"/>
    <property type="molecule type" value="Genomic_DNA"/>
</dbReference>
<sequence>MGKRPGDNSESFVHKRSHVLTNYHIHRKFLEDDSRLAVREMLTKGSPFPHAHLENFVGDGSKALHELKKELSAMEWMRRENDLYALSQTVDLKSLKATYAPCLYSFRRFLLTAVRSWLSQTSGIELTHEVDSTGSVYTNHDGLLPHSDLIGTRHFAFVYYLTDKAWSEEDGGYLQLYSANANHEPISVVKILKPLHNSLVLFEVSEDSWHRVAEVLSDRRRLSINGWFHSTRKLVPPPINTLSIERFSPTSADVDLSDLVGVQYQKPDMVAQVKLFFNEESEIMINDFVEETLNASVLESLSKVKFNRMGPPSKRNLMRADGGSLVGAAGSLYSILSSSSFALYLTHLTGIELDETRLSLQVYRLEAGSYSISGDEELEESANDGYCLDCNIFIGGESWDESAGGVIVYAGKDDTQELIRLQPSGRSLAIVLREPDVYSFLKYANSSAASHIYSFSLTYYNVPMDDDENEKGDGEEEDGENGDGKE</sequence>
<keyword evidence="7" id="KW-0408">Iron</keyword>
<dbReference type="GO" id="GO:0031418">
    <property type="term" value="F:L-ascorbic acid binding"/>
    <property type="evidence" value="ECO:0007669"/>
    <property type="project" value="UniProtKB-KW"/>
</dbReference>
<dbReference type="Pfam" id="PF10637">
    <property type="entry name" value="Ofd1_CTDD"/>
    <property type="match status" value="1"/>
</dbReference>
<dbReference type="GO" id="GO:0031543">
    <property type="term" value="F:peptidyl-proline dioxygenase activity"/>
    <property type="evidence" value="ECO:0007669"/>
    <property type="project" value="UniProtKB-ARBA"/>
</dbReference>
<keyword evidence="5" id="KW-0223">Dioxygenase</keyword>
<dbReference type="GO" id="GO:0006449">
    <property type="term" value="P:regulation of translational termination"/>
    <property type="evidence" value="ECO:0007669"/>
    <property type="project" value="TreeGrafter"/>
</dbReference>
<evidence type="ECO:0000256" key="1">
    <source>
        <dbReference type="ARBA" id="ARBA00001961"/>
    </source>
</evidence>
<accession>A0AAV5SQ26</accession>
<keyword evidence="13" id="KW-1185">Reference proteome</keyword>
<gene>
    <name evidence="12" type="ORF">PENTCL1PPCAC_7067</name>
</gene>
<dbReference type="InterPro" id="IPR006620">
    <property type="entry name" value="Pro_4_hyd_alph"/>
</dbReference>
<evidence type="ECO:0000259" key="11">
    <source>
        <dbReference type="PROSITE" id="PS51471"/>
    </source>
</evidence>
<dbReference type="PANTHER" id="PTHR12117">
    <property type="entry name" value="HISTONE ACETYLTRANSFERASE COMPLEX"/>
    <property type="match status" value="1"/>
</dbReference>
<dbReference type="SMART" id="SM00702">
    <property type="entry name" value="P4Hc"/>
    <property type="match status" value="1"/>
</dbReference>
<feature type="non-terminal residue" evidence="12">
    <location>
        <position position="486"/>
    </location>
</feature>
<reference evidence="12" key="1">
    <citation type="submission" date="2023-10" db="EMBL/GenBank/DDBJ databases">
        <title>Genome assembly of Pristionchus species.</title>
        <authorList>
            <person name="Yoshida K."/>
            <person name="Sommer R.J."/>
        </authorList>
    </citation>
    <scope>NUCLEOTIDE SEQUENCE</scope>
    <source>
        <strain evidence="12">RS0144</strain>
    </source>
</reference>
<evidence type="ECO:0000313" key="13">
    <source>
        <dbReference type="Proteomes" id="UP001432027"/>
    </source>
</evidence>
<evidence type="ECO:0000256" key="9">
    <source>
        <dbReference type="ARBA" id="ARBA00047444"/>
    </source>
</evidence>
<organism evidence="12 13">
    <name type="scientific">Pristionchus entomophagus</name>
    <dbReference type="NCBI Taxonomy" id="358040"/>
    <lineage>
        <taxon>Eukaryota</taxon>
        <taxon>Metazoa</taxon>
        <taxon>Ecdysozoa</taxon>
        <taxon>Nematoda</taxon>
        <taxon>Chromadorea</taxon>
        <taxon>Rhabditida</taxon>
        <taxon>Rhabditina</taxon>
        <taxon>Diplogasteromorpha</taxon>
        <taxon>Diplogasteroidea</taxon>
        <taxon>Neodiplogasteridae</taxon>
        <taxon>Pristionchus</taxon>
    </lineage>
</organism>
<evidence type="ECO:0000256" key="4">
    <source>
        <dbReference type="ARBA" id="ARBA00022896"/>
    </source>
</evidence>
<dbReference type="Pfam" id="PF13661">
    <property type="entry name" value="2OG-FeII_Oxy_4"/>
    <property type="match status" value="1"/>
</dbReference>